<protein>
    <recommendedName>
        <fullName evidence="2">Transcription activator GCR1-like domain-containing protein</fullName>
    </recommendedName>
</protein>
<dbReference type="GO" id="GO:0003677">
    <property type="term" value="F:DNA binding"/>
    <property type="evidence" value="ECO:0007669"/>
    <property type="project" value="InterPro"/>
</dbReference>
<evidence type="ECO:0000256" key="1">
    <source>
        <dbReference type="SAM" id="MobiDB-lite"/>
    </source>
</evidence>
<dbReference type="Gene3D" id="1.10.443.20">
    <property type="entry name" value="Centromere DNA-binding protein complex CBF3 subunit, domain 2"/>
    <property type="match status" value="1"/>
</dbReference>
<feature type="compositionally biased region" description="Polar residues" evidence="1">
    <location>
        <begin position="213"/>
        <end position="223"/>
    </location>
</feature>
<organism evidence="3 4">
    <name type="scientific">Ephemerocybe angulata</name>
    <dbReference type="NCBI Taxonomy" id="980116"/>
    <lineage>
        <taxon>Eukaryota</taxon>
        <taxon>Fungi</taxon>
        <taxon>Dikarya</taxon>
        <taxon>Basidiomycota</taxon>
        <taxon>Agaricomycotina</taxon>
        <taxon>Agaricomycetes</taxon>
        <taxon>Agaricomycetidae</taxon>
        <taxon>Agaricales</taxon>
        <taxon>Agaricineae</taxon>
        <taxon>Psathyrellaceae</taxon>
        <taxon>Ephemerocybe</taxon>
    </lineage>
</organism>
<evidence type="ECO:0000259" key="2">
    <source>
        <dbReference type="Pfam" id="PF12550"/>
    </source>
</evidence>
<dbReference type="Pfam" id="PF12550">
    <property type="entry name" value="GCR1_C"/>
    <property type="match status" value="1"/>
</dbReference>
<evidence type="ECO:0000313" key="4">
    <source>
        <dbReference type="Proteomes" id="UP000521943"/>
    </source>
</evidence>
<dbReference type="EMBL" id="JACGCI010000068">
    <property type="protein sequence ID" value="KAF6748751.1"/>
    <property type="molecule type" value="Genomic_DNA"/>
</dbReference>
<dbReference type="InterPro" id="IPR038279">
    <property type="entry name" value="Ndc10_dom2_sf"/>
</dbReference>
<dbReference type="AlphaFoldDB" id="A0A8H6HLQ4"/>
<accession>A0A8H6HLQ4</accession>
<dbReference type="InterPro" id="IPR022210">
    <property type="entry name" value="TF_GCR1-like"/>
</dbReference>
<comment type="caution">
    <text evidence="3">The sequence shown here is derived from an EMBL/GenBank/DDBJ whole genome shotgun (WGS) entry which is preliminary data.</text>
</comment>
<sequence>MLALAGFNGERKDSYFISRDELNEEKAYQERLEEHGNDARDNALVYFLNLMRYLRTVLLQDMAVMAPQHPDLFLLKFSPFNTDSFRQFSSQSTAIITLAEAEAEANLKHLPEEYAASVSGALRSTMIKQEQHRQEVEQQNLELRRDMFELIQVLGDCMSAPKSKKRKFPESLVQRFTGTSSKYIAELGSQLPESSRPTKRVHLEPSALEHETVSNTTSPTLASPTVITSAPSKAPAISGSGTVYPFSAFPLSTNLEIRAAQVREISILESKLPPERLKHNSFEWLDDSPRRGVSEWLPEFSGYWKPSPGQTPSLKDIWNENEYGIGHRFSIKELRANWGVRWRRNVNGMKVEGVRREKVVELVRRLIAQEGWDEAKALRFLEVKYPIPSNNKNSGIQKVVDSSIDYV</sequence>
<feature type="compositionally biased region" description="Basic and acidic residues" evidence="1">
    <location>
        <begin position="201"/>
        <end position="212"/>
    </location>
</feature>
<name>A0A8H6HLQ4_9AGAR</name>
<gene>
    <name evidence="3" type="ORF">DFP72DRAFT_1073852</name>
</gene>
<evidence type="ECO:0000313" key="3">
    <source>
        <dbReference type="EMBL" id="KAF6748751.1"/>
    </source>
</evidence>
<dbReference type="OrthoDB" id="3264175at2759"/>
<feature type="domain" description="Transcription activator GCR1-like" evidence="2">
    <location>
        <begin position="313"/>
        <end position="382"/>
    </location>
</feature>
<feature type="region of interest" description="Disordered" evidence="1">
    <location>
        <begin position="189"/>
        <end position="223"/>
    </location>
</feature>
<reference evidence="3 4" key="1">
    <citation type="submission" date="2020-07" db="EMBL/GenBank/DDBJ databases">
        <title>Comparative genomics of pyrophilous fungi reveals a link between fire events and developmental genes.</title>
        <authorList>
            <consortium name="DOE Joint Genome Institute"/>
            <person name="Steindorff A.S."/>
            <person name="Carver A."/>
            <person name="Calhoun S."/>
            <person name="Stillman K."/>
            <person name="Liu H."/>
            <person name="Lipzen A."/>
            <person name="Pangilinan J."/>
            <person name="Labutti K."/>
            <person name="Bruns T.D."/>
            <person name="Grigoriev I.V."/>
        </authorList>
    </citation>
    <scope>NUCLEOTIDE SEQUENCE [LARGE SCALE GENOMIC DNA]</scope>
    <source>
        <strain evidence="3 4">CBS 144469</strain>
    </source>
</reference>
<dbReference type="Proteomes" id="UP000521943">
    <property type="component" value="Unassembled WGS sequence"/>
</dbReference>
<keyword evidence="4" id="KW-1185">Reference proteome</keyword>
<proteinExistence type="predicted"/>